<protein>
    <submittedName>
        <fullName evidence="2">Uncharacterized protein</fullName>
    </submittedName>
</protein>
<name>A0A8J3BWN6_9ACTN</name>
<evidence type="ECO:0000313" key="2">
    <source>
        <dbReference type="EMBL" id="GGK75338.1"/>
    </source>
</evidence>
<dbReference type="EMBL" id="BMMX01000001">
    <property type="protein sequence ID" value="GGK75338.1"/>
    <property type="molecule type" value="Genomic_DNA"/>
</dbReference>
<proteinExistence type="predicted"/>
<keyword evidence="1" id="KW-0472">Membrane</keyword>
<keyword evidence="1" id="KW-1133">Transmembrane helix</keyword>
<evidence type="ECO:0000313" key="3">
    <source>
        <dbReference type="Proteomes" id="UP000656042"/>
    </source>
</evidence>
<dbReference type="Proteomes" id="UP000656042">
    <property type="component" value="Unassembled WGS sequence"/>
</dbReference>
<sequence>MVSSVLTWTGAALMLCGLVIVGVSWVRGGSPVRLHGEDPQTRRAVQQAIRDGGTDDPRIDRLARRSLRSPAGTRWVLYLLGAMMLLSVVLTAVGPYTAEKIVLHLSQIALWATFIAMNLLIRRRRNEYRGLSDELPQRQ</sequence>
<organism evidence="2 3">
    <name type="scientific">Mangrovihabitans endophyticus</name>
    <dbReference type="NCBI Taxonomy" id="1751298"/>
    <lineage>
        <taxon>Bacteria</taxon>
        <taxon>Bacillati</taxon>
        <taxon>Actinomycetota</taxon>
        <taxon>Actinomycetes</taxon>
        <taxon>Micromonosporales</taxon>
        <taxon>Micromonosporaceae</taxon>
        <taxon>Mangrovihabitans</taxon>
    </lineage>
</organism>
<gene>
    <name evidence="2" type="ORF">GCM10012284_06640</name>
</gene>
<evidence type="ECO:0000256" key="1">
    <source>
        <dbReference type="SAM" id="Phobius"/>
    </source>
</evidence>
<accession>A0A8J3BWN6</accession>
<feature type="transmembrane region" description="Helical" evidence="1">
    <location>
        <begin position="101"/>
        <end position="121"/>
    </location>
</feature>
<reference evidence="2" key="2">
    <citation type="submission" date="2020-09" db="EMBL/GenBank/DDBJ databases">
        <authorList>
            <person name="Sun Q."/>
            <person name="Zhou Y."/>
        </authorList>
    </citation>
    <scope>NUCLEOTIDE SEQUENCE</scope>
    <source>
        <strain evidence="2">CGMCC 4.7299</strain>
    </source>
</reference>
<dbReference type="AlphaFoldDB" id="A0A8J3BWN6"/>
<feature type="transmembrane region" description="Helical" evidence="1">
    <location>
        <begin position="6"/>
        <end position="26"/>
    </location>
</feature>
<reference evidence="2" key="1">
    <citation type="journal article" date="2014" name="Int. J. Syst. Evol. Microbiol.">
        <title>Complete genome sequence of Corynebacterium casei LMG S-19264T (=DSM 44701T), isolated from a smear-ripened cheese.</title>
        <authorList>
            <consortium name="US DOE Joint Genome Institute (JGI-PGF)"/>
            <person name="Walter F."/>
            <person name="Albersmeier A."/>
            <person name="Kalinowski J."/>
            <person name="Ruckert C."/>
        </authorList>
    </citation>
    <scope>NUCLEOTIDE SEQUENCE</scope>
    <source>
        <strain evidence="2">CGMCC 4.7299</strain>
    </source>
</reference>
<keyword evidence="3" id="KW-1185">Reference proteome</keyword>
<comment type="caution">
    <text evidence="2">The sequence shown here is derived from an EMBL/GenBank/DDBJ whole genome shotgun (WGS) entry which is preliminary data.</text>
</comment>
<feature type="transmembrane region" description="Helical" evidence="1">
    <location>
        <begin position="75"/>
        <end position="95"/>
    </location>
</feature>
<keyword evidence="1" id="KW-0812">Transmembrane</keyword>